<dbReference type="EMBL" id="CAJVCH010232124">
    <property type="protein sequence ID" value="CAG7732466.1"/>
    <property type="molecule type" value="Genomic_DNA"/>
</dbReference>
<keyword evidence="2" id="KW-1185">Reference proteome</keyword>
<reference evidence="1" key="1">
    <citation type="submission" date="2021-06" db="EMBL/GenBank/DDBJ databases">
        <authorList>
            <person name="Hodson N. C."/>
            <person name="Mongue J. A."/>
            <person name="Jaron S. K."/>
        </authorList>
    </citation>
    <scope>NUCLEOTIDE SEQUENCE</scope>
</reference>
<dbReference type="AlphaFoldDB" id="A0A8J2KC63"/>
<name>A0A8J2KC63_9HEXA</name>
<evidence type="ECO:0000313" key="2">
    <source>
        <dbReference type="Proteomes" id="UP000708208"/>
    </source>
</evidence>
<feature type="non-terminal residue" evidence="1">
    <location>
        <position position="1"/>
    </location>
</feature>
<sequence length="25" mass="3056">MEFKSFEVLWASILLYFMEVTVSRE</sequence>
<organism evidence="1 2">
    <name type="scientific">Allacma fusca</name>
    <dbReference type="NCBI Taxonomy" id="39272"/>
    <lineage>
        <taxon>Eukaryota</taxon>
        <taxon>Metazoa</taxon>
        <taxon>Ecdysozoa</taxon>
        <taxon>Arthropoda</taxon>
        <taxon>Hexapoda</taxon>
        <taxon>Collembola</taxon>
        <taxon>Symphypleona</taxon>
        <taxon>Sminthuridae</taxon>
        <taxon>Allacma</taxon>
    </lineage>
</organism>
<accession>A0A8J2KC63</accession>
<evidence type="ECO:0000313" key="1">
    <source>
        <dbReference type="EMBL" id="CAG7732466.1"/>
    </source>
</evidence>
<dbReference type="Proteomes" id="UP000708208">
    <property type="component" value="Unassembled WGS sequence"/>
</dbReference>
<gene>
    <name evidence="1" type="ORF">AFUS01_LOCUS20985</name>
</gene>
<protein>
    <submittedName>
        <fullName evidence="1">Uncharacterized protein</fullName>
    </submittedName>
</protein>
<comment type="caution">
    <text evidence="1">The sequence shown here is derived from an EMBL/GenBank/DDBJ whole genome shotgun (WGS) entry which is preliminary data.</text>
</comment>
<proteinExistence type="predicted"/>